<name>A0AAD9QCL1_ACRCE</name>
<accession>A0AAD9QCL1</accession>
<dbReference type="Proteomes" id="UP001249851">
    <property type="component" value="Unassembled WGS sequence"/>
</dbReference>
<comment type="caution">
    <text evidence="2">The sequence shown here is derived from an EMBL/GenBank/DDBJ whole genome shotgun (WGS) entry which is preliminary data.</text>
</comment>
<reference evidence="2" key="1">
    <citation type="journal article" date="2023" name="G3 (Bethesda)">
        <title>Whole genome assembly and annotation of the endangered Caribbean coral Acropora cervicornis.</title>
        <authorList>
            <person name="Selwyn J.D."/>
            <person name="Vollmer S.V."/>
        </authorList>
    </citation>
    <scope>NUCLEOTIDE SEQUENCE</scope>
    <source>
        <strain evidence="2">K2</strain>
    </source>
</reference>
<dbReference type="EMBL" id="JARQWQ010000042">
    <property type="protein sequence ID" value="KAK2558854.1"/>
    <property type="molecule type" value="Genomic_DNA"/>
</dbReference>
<proteinExistence type="predicted"/>
<dbReference type="AlphaFoldDB" id="A0AAD9QCL1"/>
<protein>
    <submittedName>
        <fullName evidence="2">Uncharacterized protein</fullName>
    </submittedName>
</protein>
<evidence type="ECO:0000256" key="1">
    <source>
        <dbReference type="SAM" id="MobiDB-lite"/>
    </source>
</evidence>
<feature type="region of interest" description="Disordered" evidence="1">
    <location>
        <begin position="221"/>
        <end position="283"/>
    </location>
</feature>
<keyword evidence="3" id="KW-1185">Reference proteome</keyword>
<dbReference type="PANTHER" id="PTHR34239">
    <property type="entry name" value="APPLE DOMAIN-CONTAINING PROTEIN"/>
    <property type="match status" value="1"/>
</dbReference>
<dbReference type="PANTHER" id="PTHR34239:SF2">
    <property type="entry name" value="TRANSPOSABLE ELEMENT P TRANSPOSASE_THAP9 CONSERVED DOMAIN-CONTAINING PROTEIN"/>
    <property type="match status" value="1"/>
</dbReference>
<gene>
    <name evidence="2" type="ORF">P5673_018465</name>
</gene>
<evidence type="ECO:0000313" key="2">
    <source>
        <dbReference type="EMBL" id="KAK2558854.1"/>
    </source>
</evidence>
<evidence type="ECO:0000313" key="3">
    <source>
        <dbReference type="Proteomes" id="UP001249851"/>
    </source>
</evidence>
<organism evidence="2 3">
    <name type="scientific">Acropora cervicornis</name>
    <name type="common">Staghorn coral</name>
    <dbReference type="NCBI Taxonomy" id="6130"/>
    <lineage>
        <taxon>Eukaryota</taxon>
        <taxon>Metazoa</taxon>
        <taxon>Cnidaria</taxon>
        <taxon>Anthozoa</taxon>
        <taxon>Hexacorallia</taxon>
        <taxon>Scleractinia</taxon>
        <taxon>Astrocoeniina</taxon>
        <taxon>Acroporidae</taxon>
        <taxon>Acropora</taxon>
    </lineage>
</organism>
<sequence>MRTVKPASNDGPAKSADVDASLSALLASAGKDANNEAMPSEDLLKELAEDLTVSEKTSPPLCEGLAAIFNNLLTEKIGDEKLKAKMDKYPHPENVKGLRTPKVNPSIWSQLSTAIKGQDVRSQKGQNTLVGAITAMTKAADLVLGKYSQDKELITLLTDAVAIALQYNHKVNHSRHLAMKKEMHKDYAALCNLSTVDGTSEYLFGDLSKLAKDITEANKLTKRVRPQHSGNSRGDKYAGRSTYGSTQRRFQHYPRGKSSDFLGKSRFSKPPRKKKDGETSQRQ</sequence>
<reference evidence="2" key="2">
    <citation type="journal article" date="2023" name="Science">
        <title>Genomic signatures of disease resistance in endangered staghorn corals.</title>
        <authorList>
            <person name="Vollmer S.V."/>
            <person name="Selwyn J.D."/>
            <person name="Despard B.A."/>
            <person name="Roesel C.L."/>
        </authorList>
    </citation>
    <scope>NUCLEOTIDE SEQUENCE</scope>
    <source>
        <strain evidence="2">K2</strain>
    </source>
</reference>